<keyword evidence="5 8" id="KW-0560">Oxidoreductase</keyword>
<dbReference type="PANTHER" id="PTHR46696">
    <property type="entry name" value="P450, PUTATIVE (EUROFUNG)-RELATED"/>
    <property type="match status" value="1"/>
</dbReference>
<dbReference type="CDD" id="cd11030">
    <property type="entry name" value="CYP105-like"/>
    <property type="match status" value="1"/>
</dbReference>
<dbReference type="FunFam" id="1.10.630.10:FF:000018">
    <property type="entry name" value="Cytochrome P450 monooxygenase"/>
    <property type="match status" value="1"/>
</dbReference>
<reference evidence="10" key="1">
    <citation type="submission" date="2006-06" db="EMBL/GenBank/DDBJ databases">
        <title>Complete sequence of chromosome of Mycobacterium sp. MCS.</title>
        <authorList>
            <consortium name="US DOE Joint Genome Institute"/>
            <person name="Copeland A."/>
            <person name="Lucas S."/>
            <person name="Lapidus A."/>
            <person name="Barry K."/>
            <person name="Detter J.C."/>
            <person name="Glavina del Rio T."/>
            <person name="Hammon N."/>
            <person name="Israni S."/>
            <person name="Dalin E."/>
            <person name="Tice H."/>
            <person name="Pitluck S."/>
            <person name="Martinez M."/>
            <person name="Schmutz J."/>
            <person name="Larimer F."/>
            <person name="Land M."/>
            <person name="Hauser L."/>
            <person name="Kyrpides N."/>
            <person name="Kim E."/>
            <person name="Miller C.D."/>
            <person name="Hughes J.E."/>
            <person name="Anderson A.J."/>
            <person name="Sims R.C."/>
            <person name="Richardson P."/>
        </authorList>
    </citation>
    <scope>NUCLEOTIDE SEQUENCE [LARGE SCALE GENOMIC DNA]</scope>
    <source>
        <strain evidence="10">MCS</strain>
    </source>
</reference>
<protein>
    <submittedName>
        <fullName evidence="10">Cytochrome P450</fullName>
    </submittedName>
</protein>
<dbReference type="GO" id="GO:0005506">
    <property type="term" value="F:iron ion binding"/>
    <property type="evidence" value="ECO:0007669"/>
    <property type="project" value="InterPro"/>
</dbReference>
<evidence type="ECO:0000313" key="10">
    <source>
        <dbReference type="EMBL" id="ABG10306.1"/>
    </source>
</evidence>
<feature type="region of interest" description="Disordered" evidence="9">
    <location>
        <begin position="1"/>
        <end position="31"/>
    </location>
</feature>
<organism evidence="10">
    <name type="scientific">Mycobacterium sp. (strain MCS)</name>
    <dbReference type="NCBI Taxonomy" id="164756"/>
    <lineage>
        <taxon>Bacteria</taxon>
        <taxon>Bacillati</taxon>
        <taxon>Actinomycetota</taxon>
        <taxon>Actinomycetes</taxon>
        <taxon>Mycobacteriales</taxon>
        <taxon>Mycobacteriaceae</taxon>
        <taxon>Mycobacterium</taxon>
    </lineage>
</organism>
<evidence type="ECO:0000256" key="6">
    <source>
        <dbReference type="ARBA" id="ARBA00023004"/>
    </source>
</evidence>
<dbReference type="PRINTS" id="PR00359">
    <property type="entry name" value="BP450"/>
</dbReference>
<dbReference type="InterPro" id="IPR001128">
    <property type="entry name" value="Cyt_P450"/>
</dbReference>
<evidence type="ECO:0000256" key="9">
    <source>
        <dbReference type="SAM" id="MobiDB-lite"/>
    </source>
</evidence>
<keyword evidence="7 8" id="KW-0503">Monooxygenase</keyword>
<evidence type="ECO:0000256" key="2">
    <source>
        <dbReference type="ARBA" id="ARBA00010617"/>
    </source>
</evidence>
<evidence type="ECO:0000256" key="5">
    <source>
        <dbReference type="ARBA" id="ARBA00023002"/>
    </source>
</evidence>
<dbReference type="InterPro" id="IPR002397">
    <property type="entry name" value="Cyt_P450_B"/>
</dbReference>
<gene>
    <name evidence="10" type="ordered locus">Mmcs_4201</name>
</gene>
<dbReference type="KEGG" id="mmc:Mmcs_4201"/>
<comment type="similarity">
    <text evidence="2 8">Belongs to the cytochrome P450 family.</text>
</comment>
<evidence type="ECO:0000256" key="3">
    <source>
        <dbReference type="ARBA" id="ARBA00022617"/>
    </source>
</evidence>
<dbReference type="SUPFAM" id="SSF48264">
    <property type="entry name" value="Cytochrome P450"/>
    <property type="match status" value="1"/>
</dbReference>
<sequence>MTVHDLSPVRSGGDADLPHYPQPREQGCPFAPPEQIRTLAAEKPLHRVRWWDGSTPWLVTGPAELRSLLTDSRVSADDVHYAVPQWSPTEARESKRRPTTFLNTDGNEHRRYRRMLTRSFSVKRANALRPMIQRHTDECIDAMLAGPRPVDLMTALALPVPTIAICALLGVPYEDHETFQRHISTGVDRSVPAEEGQRAMAELFDYLRTFVTREVEHPTGADTICAELGEQVRAGNVTMDTAIFMATSVLGGGFETTANMIGLGTLAFLLNPDQAAIVRASEDPTVTVGAIEELLRYLAVAGNSKCRVALADIEIAGETIRAGEGIVSGFPAANWDSGAFAEPERLDVTRQGNHHLAFGFGPHGCIGQQLARVELQVVFDTLLRRIPDLRLATSLDEIEFKNNTRAYGVYALPVTWGPVKR</sequence>
<proteinExistence type="inferred from homology"/>
<dbReference type="PANTHER" id="PTHR46696:SF1">
    <property type="entry name" value="CYTOCHROME P450 YJIB-RELATED"/>
    <property type="match status" value="1"/>
</dbReference>
<comment type="cofactor">
    <cofactor evidence="1">
        <name>heme</name>
        <dbReference type="ChEBI" id="CHEBI:30413"/>
    </cofactor>
</comment>
<keyword evidence="3 8" id="KW-0349">Heme</keyword>
<dbReference type="InterPro" id="IPR036396">
    <property type="entry name" value="Cyt_P450_sf"/>
</dbReference>
<evidence type="ECO:0000256" key="7">
    <source>
        <dbReference type="ARBA" id="ARBA00023033"/>
    </source>
</evidence>
<evidence type="ECO:0000256" key="1">
    <source>
        <dbReference type="ARBA" id="ARBA00001971"/>
    </source>
</evidence>
<dbReference type="Gene3D" id="1.10.630.10">
    <property type="entry name" value="Cytochrome P450"/>
    <property type="match status" value="1"/>
</dbReference>
<accession>A0A5Q5BPZ0</accession>
<dbReference type="InterPro" id="IPR017972">
    <property type="entry name" value="Cyt_P450_CS"/>
</dbReference>
<evidence type="ECO:0000256" key="4">
    <source>
        <dbReference type="ARBA" id="ARBA00022723"/>
    </source>
</evidence>
<name>A0A5Q5BPZ0_MYCSS</name>
<dbReference type="GO" id="GO:0020037">
    <property type="term" value="F:heme binding"/>
    <property type="evidence" value="ECO:0007669"/>
    <property type="project" value="InterPro"/>
</dbReference>
<keyword evidence="4 8" id="KW-0479">Metal-binding</keyword>
<keyword evidence="6 8" id="KW-0408">Iron</keyword>
<dbReference type="EMBL" id="CP000384">
    <property type="protein sequence ID" value="ABG10306.1"/>
    <property type="molecule type" value="Genomic_DNA"/>
</dbReference>
<dbReference type="Pfam" id="PF00067">
    <property type="entry name" value="p450"/>
    <property type="match status" value="1"/>
</dbReference>
<dbReference type="AlphaFoldDB" id="A0A5Q5BPZ0"/>
<evidence type="ECO:0000256" key="8">
    <source>
        <dbReference type="RuleBase" id="RU000461"/>
    </source>
</evidence>
<dbReference type="PROSITE" id="PS00086">
    <property type="entry name" value="CYTOCHROME_P450"/>
    <property type="match status" value="1"/>
</dbReference>
<dbReference type="GO" id="GO:0016705">
    <property type="term" value="F:oxidoreductase activity, acting on paired donors, with incorporation or reduction of molecular oxygen"/>
    <property type="evidence" value="ECO:0007669"/>
    <property type="project" value="InterPro"/>
</dbReference>
<dbReference type="PRINTS" id="PR00385">
    <property type="entry name" value="P450"/>
</dbReference>
<dbReference type="GO" id="GO:0004497">
    <property type="term" value="F:monooxygenase activity"/>
    <property type="evidence" value="ECO:0007669"/>
    <property type="project" value="UniProtKB-KW"/>
</dbReference>